<keyword evidence="2 7" id="KW-0813">Transport</keyword>
<evidence type="ECO:0000256" key="3">
    <source>
        <dbReference type="ARBA" id="ARBA00022475"/>
    </source>
</evidence>
<keyword evidence="5 7" id="KW-1133">Transmembrane helix</keyword>
<feature type="transmembrane region" description="Helical" evidence="7">
    <location>
        <begin position="141"/>
        <end position="160"/>
    </location>
</feature>
<evidence type="ECO:0000313" key="10">
    <source>
        <dbReference type="EMBL" id="VFK30321.1"/>
    </source>
</evidence>
<evidence type="ECO:0000256" key="4">
    <source>
        <dbReference type="ARBA" id="ARBA00022692"/>
    </source>
</evidence>
<reference evidence="10" key="1">
    <citation type="submission" date="2019-02" db="EMBL/GenBank/DDBJ databases">
        <authorList>
            <person name="Gruber-Vodicka R. H."/>
            <person name="Seah K. B. B."/>
        </authorList>
    </citation>
    <scope>NUCLEOTIDE SEQUENCE</scope>
    <source>
        <strain evidence="9">BECK_S312</strain>
        <strain evidence="10">BECK_S426</strain>
    </source>
</reference>
<evidence type="ECO:0000256" key="5">
    <source>
        <dbReference type="ARBA" id="ARBA00022989"/>
    </source>
</evidence>
<feature type="transmembrane region" description="Helical" evidence="7">
    <location>
        <begin position="82"/>
        <end position="101"/>
    </location>
</feature>
<evidence type="ECO:0000256" key="1">
    <source>
        <dbReference type="ARBA" id="ARBA00004651"/>
    </source>
</evidence>
<evidence type="ECO:0000256" key="6">
    <source>
        <dbReference type="ARBA" id="ARBA00023136"/>
    </source>
</evidence>
<feature type="transmembrane region" description="Helical" evidence="7">
    <location>
        <begin position="21"/>
        <end position="40"/>
    </location>
</feature>
<keyword evidence="4 7" id="KW-0812">Transmembrane</keyword>
<dbReference type="PROSITE" id="PS50928">
    <property type="entry name" value="ABC_TM1"/>
    <property type="match status" value="1"/>
</dbReference>
<evidence type="ECO:0000313" key="9">
    <source>
        <dbReference type="EMBL" id="VFK14059.1"/>
    </source>
</evidence>
<dbReference type="CDD" id="cd06261">
    <property type="entry name" value="TM_PBP2"/>
    <property type="match status" value="1"/>
</dbReference>
<dbReference type="EMBL" id="CAADFM010000099">
    <property type="protein sequence ID" value="VFK14059.1"/>
    <property type="molecule type" value="Genomic_DNA"/>
</dbReference>
<feature type="domain" description="ABC transmembrane type-1" evidence="8">
    <location>
        <begin position="75"/>
        <end position="255"/>
    </location>
</feature>
<gene>
    <name evidence="9" type="ORF">BECKLPF1236A_GA0070988_100995</name>
    <name evidence="10" type="ORF">BECKLPF1236C_GA0070990_101085</name>
</gene>
<dbReference type="GO" id="GO:0055085">
    <property type="term" value="P:transmembrane transport"/>
    <property type="evidence" value="ECO:0007669"/>
    <property type="project" value="InterPro"/>
</dbReference>
<dbReference type="Gene3D" id="1.10.3720.10">
    <property type="entry name" value="MetI-like"/>
    <property type="match status" value="1"/>
</dbReference>
<proteinExistence type="inferred from homology"/>
<comment type="subcellular location">
    <subcellularLocation>
        <location evidence="1 7">Cell membrane</location>
        <topology evidence="1 7">Multi-pass membrane protein</topology>
    </subcellularLocation>
</comment>
<comment type="similarity">
    <text evidence="7">Belongs to the binding-protein-dependent transport system permease family.</text>
</comment>
<name>A0A450XLZ0_9GAMM</name>
<evidence type="ECO:0000256" key="2">
    <source>
        <dbReference type="ARBA" id="ARBA00022448"/>
    </source>
</evidence>
<feature type="transmembrane region" description="Helical" evidence="7">
    <location>
        <begin position="113"/>
        <end position="135"/>
    </location>
</feature>
<accession>A0A450XLZ0</accession>
<dbReference type="PANTHER" id="PTHR30151">
    <property type="entry name" value="ALKANE SULFONATE ABC TRANSPORTER-RELATED, MEMBRANE SUBUNIT"/>
    <property type="match status" value="1"/>
</dbReference>
<evidence type="ECO:0000256" key="7">
    <source>
        <dbReference type="RuleBase" id="RU363032"/>
    </source>
</evidence>
<dbReference type="AlphaFoldDB" id="A0A450XLZ0"/>
<feature type="transmembrane region" description="Helical" evidence="7">
    <location>
        <begin position="204"/>
        <end position="225"/>
    </location>
</feature>
<dbReference type="GO" id="GO:0005886">
    <property type="term" value="C:plasma membrane"/>
    <property type="evidence" value="ECO:0007669"/>
    <property type="project" value="UniProtKB-SubCell"/>
</dbReference>
<dbReference type="Pfam" id="PF00528">
    <property type="entry name" value="BPD_transp_1"/>
    <property type="match status" value="1"/>
</dbReference>
<keyword evidence="6 7" id="KW-0472">Membrane</keyword>
<dbReference type="InterPro" id="IPR000515">
    <property type="entry name" value="MetI-like"/>
</dbReference>
<keyword evidence="3" id="KW-1003">Cell membrane</keyword>
<protein>
    <submittedName>
        <fullName evidence="10">NitT/TauT family transport system permease protein</fullName>
    </submittedName>
</protein>
<organism evidence="10">
    <name type="scientific">Candidatus Kentrum sp. LPFa</name>
    <dbReference type="NCBI Taxonomy" id="2126335"/>
    <lineage>
        <taxon>Bacteria</taxon>
        <taxon>Pseudomonadati</taxon>
        <taxon>Pseudomonadota</taxon>
        <taxon>Gammaproteobacteria</taxon>
        <taxon>Candidatus Kentrum</taxon>
    </lineage>
</organism>
<dbReference type="InterPro" id="IPR035906">
    <property type="entry name" value="MetI-like_sf"/>
</dbReference>
<sequence>MERTDSTEVSVKEKRSPPISSTLVILRWGLVVAFVVFWEFGAQFGFIDPFYFSTPGKVAHTLYSWVAQGILLEHLLVTLAEAGVGFLVGLFLGITLGFLFAANPRLDAVLQPFIVILNAMPRIAFAPLIILWFGLGFLSKVVIVVSLVFFAIFFNTYHGFKEINPAIVRNARVIGATRTQMLLHVYFPATLAWTFASIRVSVGFAIIAAVLGEYIGASAGIGYLIDNAQSNFDSTGVMAGLVTLTISVAILDGLLQAIERRYAVRRSV</sequence>
<evidence type="ECO:0000259" key="8">
    <source>
        <dbReference type="PROSITE" id="PS50928"/>
    </source>
</evidence>
<dbReference type="EMBL" id="CAADFP010000108">
    <property type="protein sequence ID" value="VFK30321.1"/>
    <property type="molecule type" value="Genomic_DNA"/>
</dbReference>
<dbReference type="SUPFAM" id="SSF161098">
    <property type="entry name" value="MetI-like"/>
    <property type="match status" value="1"/>
</dbReference>
<feature type="transmembrane region" description="Helical" evidence="7">
    <location>
        <begin position="237"/>
        <end position="258"/>
    </location>
</feature>
<dbReference type="PANTHER" id="PTHR30151:SF20">
    <property type="entry name" value="ABC TRANSPORTER PERMEASE PROTEIN HI_0355-RELATED"/>
    <property type="match status" value="1"/>
</dbReference>